<organism evidence="2 3">
    <name type="scientific">Lophium mytilinum</name>
    <dbReference type="NCBI Taxonomy" id="390894"/>
    <lineage>
        <taxon>Eukaryota</taxon>
        <taxon>Fungi</taxon>
        <taxon>Dikarya</taxon>
        <taxon>Ascomycota</taxon>
        <taxon>Pezizomycotina</taxon>
        <taxon>Dothideomycetes</taxon>
        <taxon>Pleosporomycetidae</taxon>
        <taxon>Mytilinidiales</taxon>
        <taxon>Mytilinidiaceae</taxon>
        <taxon>Lophium</taxon>
    </lineage>
</organism>
<protein>
    <submittedName>
        <fullName evidence="2">Uncharacterized protein</fullName>
    </submittedName>
</protein>
<feature type="region of interest" description="Disordered" evidence="1">
    <location>
        <begin position="50"/>
        <end position="113"/>
    </location>
</feature>
<reference evidence="2" key="1">
    <citation type="journal article" date="2020" name="Stud. Mycol.">
        <title>101 Dothideomycetes genomes: a test case for predicting lifestyles and emergence of pathogens.</title>
        <authorList>
            <person name="Haridas S."/>
            <person name="Albert R."/>
            <person name="Binder M."/>
            <person name="Bloem J."/>
            <person name="Labutti K."/>
            <person name="Salamov A."/>
            <person name="Andreopoulos B."/>
            <person name="Baker S."/>
            <person name="Barry K."/>
            <person name="Bills G."/>
            <person name="Bluhm B."/>
            <person name="Cannon C."/>
            <person name="Castanera R."/>
            <person name="Culley D."/>
            <person name="Daum C."/>
            <person name="Ezra D."/>
            <person name="Gonzalez J."/>
            <person name="Henrissat B."/>
            <person name="Kuo A."/>
            <person name="Liang C."/>
            <person name="Lipzen A."/>
            <person name="Lutzoni F."/>
            <person name="Magnuson J."/>
            <person name="Mondo S."/>
            <person name="Nolan M."/>
            <person name="Ohm R."/>
            <person name="Pangilinan J."/>
            <person name="Park H.-J."/>
            <person name="Ramirez L."/>
            <person name="Alfaro M."/>
            <person name="Sun H."/>
            <person name="Tritt A."/>
            <person name="Yoshinaga Y."/>
            <person name="Zwiers L.-H."/>
            <person name="Turgeon B."/>
            <person name="Goodwin S."/>
            <person name="Spatafora J."/>
            <person name="Crous P."/>
            <person name="Grigoriev I."/>
        </authorList>
    </citation>
    <scope>NUCLEOTIDE SEQUENCE</scope>
    <source>
        <strain evidence="2">CBS 269.34</strain>
    </source>
</reference>
<sequence length="149" mass="16480">MTADNFTLEAKILRENNEKLDSNIPLSSAAAHIPTIQVRPFNDTNYVLKPSLKATTPPTYPAITSTNDPASDPISSNVPRPTHNAFSPLTESNLSAHDSSPHRNASRSDRDRRDRLKNAGTELGFELTDHDIPPLHEGKTPMQVWMAEK</sequence>
<dbReference type="Proteomes" id="UP000799750">
    <property type="component" value="Unassembled WGS sequence"/>
</dbReference>
<dbReference type="OrthoDB" id="10402634at2759"/>
<name>A0A6A6R046_9PEZI</name>
<dbReference type="EMBL" id="MU004186">
    <property type="protein sequence ID" value="KAF2497879.1"/>
    <property type="molecule type" value="Genomic_DNA"/>
</dbReference>
<gene>
    <name evidence="2" type="ORF">BU16DRAFT_559602</name>
</gene>
<proteinExistence type="predicted"/>
<feature type="compositionally biased region" description="Polar residues" evidence="1">
    <location>
        <begin position="53"/>
        <end position="98"/>
    </location>
</feature>
<keyword evidence="3" id="KW-1185">Reference proteome</keyword>
<accession>A0A6A6R046</accession>
<evidence type="ECO:0000256" key="1">
    <source>
        <dbReference type="SAM" id="MobiDB-lite"/>
    </source>
</evidence>
<feature type="region of interest" description="Disordered" evidence="1">
    <location>
        <begin position="126"/>
        <end position="149"/>
    </location>
</feature>
<evidence type="ECO:0000313" key="2">
    <source>
        <dbReference type="EMBL" id="KAF2497879.1"/>
    </source>
</evidence>
<feature type="compositionally biased region" description="Basic and acidic residues" evidence="1">
    <location>
        <begin position="127"/>
        <end position="139"/>
    </location>
</feature>
<dbReference type="AlphaFoldDB" id="A0A6A6R046"/>
<evidence type="ECO:0000313" key="3">
    <source>
        <dbReference type="Proteomes" id="UP000799750"/>
    </source>
</evidence>